<protein>
    <recommendedName>
        <fullName evidence="2">acetyl-CoA C-acetyltransferase</fullName>
        <ecNumber evidence="2">2.3.1.9</ecNumber>
    </recommendedName>
</protein>
<dbReference type="FunFam" id="3.40.47.10:FF:000007">
    <property type="entry name" value="acetyl-CoA acetyltransferase, mitochondrial"/>
    <property type="match status" value="1"/>
</dbReference>
<dbReference type="InterPro" id="IPR002155">
    <property type="entry name" value="Thiolase"/>
</dbReference>
<organism evidence="11 12">
    <name type="scientific">Lipomyces starkeyi NRRL Y-11557</name>
    <dbReference type="NCBI Taxonomy" id="675824"/>
    <lineage>
        <taxon>Eukaryota</taxon>
        <taxon>Fungi</taxon>
        <taxon>Dikarya</taxon>
        <taxon>Ascomycota</taxon>
        <taxon>Saccharomycotina</taxon>
        <taxon>Lipomycetes</taxon>
        <taxon>Lipomycetales</taxon>
        <taxon>Lipomycetaceae</taxon>
        <taxon>Lipomyces</taxon>
    </lineage>
</organism>
<proteinExistence type="inferred from homology"/>
<evidence type="ECO:0000256" key="1">
    <source>
        <dbReference type="ARBA" id="ARBA00010982"/>
    </source>
</evidence>
<dbReference type="InterPro" id="IPR020617">
    <property type="entry name" value="Thiolase_C"/>
</dbReference>
<dbReference type="InterPro" id="IPR020615">
    <property type="entry name" value="Thiolase_acyl_enz_int_AS"/>
</dbReference>
<sequence length="428" mass="45275">MPPSSVYVRAMLSGARVTFLRSLASCELRRAIHVSARVGLPGDDVYIVSATRTPVGKFNGALKSLTAPQLGISAVTAAVERAGIDKSEVSEVYLGQVLQASVGQSPARQVVVGAGFPVSTDATTINKVCSSGLKAIMLATQNIQTGNADVMVAGGMESMSNVPYYLPRNQLYGHFQAVDGIVKDGLWDVYGNIHMGNCAEKTAKNYGFTREDQDNYAKESYRRAIYAQENDLFAEEIVPIEIASRGKTIVVAEDEEPKSVNLDKLPTLRAVFDKQGTVTAGNASPINDGASAVVLASKSRFEKYNYNAPLARIVSYADAARDPIDFTIAPSLSVPLALKRAGLEVKDIAKFELNEAFAAVALANMQIMGLDPEKVNVKGGAVALGHPIGSSGSRILVTLIYNLNPGEFGVAGICNGGGGSSAVVIERL</sequence>
<evidence type="ECO:0000259" key="9">
    <source>
        <dbReference type="Pfam" id="PF00108"/>
    </source>
</evidence>
<dbReference type="CDD" id="cd00751">
    <property type="entry name" value="thiolase"/>
    <property type="match status" value="1"/>
</dbReference>
<evidence type="ECO:0000256" key="3">
    <source>
        <dbReference type="ARBA" id="ARBA00022679"/>
    </source>
</evidence>
<comment type="similarity">
    <text evidence="1 8">Belongs to the thiolase-like superfamily. Thiolase family.</text>
</comment>
<accession>A0A1E3QBD6</accession>
<gene>
    <name evidence="11" type="ORF">LIPSTDRAFT_2436</name>
</gene>
<dbReference type="STRING" id="675824.A0A1E3QBD6"/>
<dbReference type="Pfam" id="PF02803">
    <property type="entry name" value="Thiolase_C"/>
    <property type="match status" value="1"/>
</dbReference>
<dbReference type="InterPro" id="IPR016039">
    <property type="entry name" value="Thiolase-like"/>
</dbReference>
<dbReference type="OrthoDB" id="5404651at2759"/>
<dbReference type="NCBIfam" id="TIGR01930">
    <property type="entry name" value="AcCoA-C-Actrans"/>
    <property type="match status" value="1"/>
</dbReference>
<dbReference type="Gene3D" id="3.40.47.10">
    <property type="match status" value="1"/>
</dbReference>
<feature type="active site" description="Proton acceptor" evidence="7">
    <location>
        <position position="386"/>
    </location>
</feature>
<feature type="domain" description="Thiolase N-terminal" evidence="9">
    <location>
        <begin position="45"/>
        <end position="299"/>
    </location>
</feature>
<evidence type="ECO:0000259" key="10">
    <source>
        <dbReference type="Pfam" id="PF02803"/>
    </source>
</evidence>
<keyword evidence="5" id="KW-0630">Potassium</keyword>
<keyword evidence="4" id="KW-0479">Metal-binding</keyword>
<dbReference type="PIRSF" id="PIRSF000429">
    <property type="entry name" value="Ac-CoA_Ac_transf"/>
    <property type="match status" value="1"/>
</dbReference>
<evidence type="ECO:0000256" key="5">
    <source>
        <dbReference type="ARBA" id="ARBA00022958"/>
    </source>
</evidence>
<dbReference type="EC" id="2.3.1.9" evidence="2"/>
<evidence type="ECO:0000256" key="6">
    <source>
        <dbReference type="ARBA" id="ARBA00023315"/>
    </source>
</evidence>
<dbReference type="Proteomes" id="UP000094385">
    <property type="component" value="Unassembled WGS sequence"/>
</dbReference>
<dbReference type="GO" id="GO:0005739">
    <property type="term" value="C:mitochondrion"/>
    <property type="evidence" value="ECO:0007669"/>
    <property type="project" value="TreeGrafter"/>
</dbReference>
<evidence type="ECO:0000313" key="11">
    <source>
        <dbReference type="EMBL" id="ODQ74452.1"/>
    </source>
</evidence>
<feature type="active site" description="Proton acceptor" evidence="7">
    <location>
        <position position="414"/>
    </location>
</feature>
<dbReference type="AlphaFoldDB" id="A0A1E3QBD6"/>
<evidence type="ECO:0000256" key="2">
    <source>
        <dbReference type="ARBA" id="ARBA00012705"/>
    </source>
</evidence>
<dbReference type="PROSITE" id="PS00098">
    <property type="entry name" value="THIOLASE_1"/>
    <property type="match status" value="1"/>
</dbReference>
<dbReference type="InterPro" id="IPR020613">
    <property type="entry name" value="Thiolase_CS"/>
</dbReference>
<keyword evidence="3 8" id="KW-0808">Transferase</keyword>
<dbReference type="EMBL" id="KV454292">
    <property type="protein sequence ID" value="ODQ74452.1"/>
    <property type="molecule type" value="Genomic_DNA"/>
</dbReference>
<keyword evidence="6 8" id="KW-0012">Acyltransferase</keyword>
<dbReference type="GO" id="GO:0046872">
    <property type="term" value="F:metal ion binding"/>
    <property type="evidence" value="ECO:0007669"/>
    <property type="project" value="UniProtKB-KW"/>
</dbReference>
<reference evidence="11 12" key="1">
    <citation type="journal article" date="2016" name="Proc. Natl. Acad. Sci. U.S.A.">
        <title>Comparative genomics of biotechnologically important yeasts.</title>
        <authorList>
            <person name="Riley R."/>
            <person name="Haridas S."/>
            <person name="Wolfe K.H."/>
            <person name="Lopes M.R."/>
            <person name="Hittinger C.T."/>
            <person name="Goeker M."/>
            <person name="Salamov A.A."/>
            <person name="Wisecaver J.H."/>
            <person name="Long T.M."/>
            <person name="Calvey C.H."/>
            <person name="Aerts A.L."/>
            <person name="Barry K.W."/>
            <person name="Choi C."/>
            <person name="Clum A."/>
            <person name="Coughlan A.Y."/>
            <person name="Deshpande S."/>
            <person name="Douglass A.P."/>
            <person name="Hanson S.J."/>
            <person name="Klenk H.-P."/>
            <person name="LaButti K.M."/>
            <person name="Lapidus A."/>
            <person name="Lindquist E.A."/>
            <person name="Lipzen A.M."/>
            <person name="Meier-Kolthoff J.P."/>
            <person name="Ohm R.A."/>
            <person name="Otillar R.P."/>
            <person name="Pangilinan J.L."/>
            <person name="Peng Y."/>
            <person name="Rokas A."/>
            <person name="Rosa C.A."/>
            <person name="Scheuner C."/>
            <person name="Sibirny A.A."/>
            <person name="Slot J.C."/>
            <person name="Stielow J.B."/>
            <person name="Sun H."/>
            <person name="Kurtzman C.P."/>
            <person name="Blackwell M."/>
            <person name="Grigoriev I.V."/>
            <person name="Jeffries T.W."/>
        </authorList>
    </citation>
    <scope>NUCLEOTIDE SEQUENCE [LARGE SCALE GENOMIC DNA]</scope>
    <source>
        <strain evidence="11 12">NRRL Y-11557</strain>
    </source>
</reference>
<dbReference type="PANTHER" id="PTHR18919:SF156">
    <property type="entry name" value="ACETYL-COA ACETYLTRANSFERASE, MITOCHONDRIAL"/>
    <property type="match status" value="1"/>
</dbReference>
<dbReference type="PROSITE" id="PS00737">
    <property type="entry name" value="THIOLASE_2"/>
    <property type="match status" value="1"/>
</dbReference>
<dbReference type="PANTHER" id="PTHR18919">
    <property type="entry name" value="ACETYL-COA C-ACYLTRANSFERASE"/>
    <property type="match status" value="1"/>
</dbReference>
<evidence type="ECO:0000256" key="7">
    <source>
        <dbReference type="PIRSR" id="PIRSR000429-1"/>
    </source>
</evidence>
<keyword evidence="12" id="KW-1185">Reference proteome</keyword>
<dbReference type="SUPFAM" id="SSF53901">
    <property type="entry name" value="Thiolase-like"/>
    <property type="match status" value="2"/>
</dbReference>
<evidence type="ECO:0000313" key="12">
    <source>
        <dbReference type="Proteomes" id="UP000094385"/>
    </source>
</evidence>
<name>A0A1E3QBD6_LIPST</name>
<dbReference type="Pfam" id="PF00108">
    <property type="entry name" value="Thiolase_N"/>
    <property type="match status" value="1"/>
</dbReference>
<dbReference type="GO" id="GO:0003985">
    <property type="term" value="F:acetyl-CoA C-acetyltransferase activity"/>
    <property type="evidence" value="ECO:0007669"/>
    <property type="project" value="UniProtKB-EC"/>
</dbReference>
<evidence type="ECO:0000256" key="8">
    <source>
        <dbReference type="RuleBase" id="RU003557"/>
    </source>
</evidence>
<feature type="domain" description="Thiolase C-terminal" evidence="10">
    <location>
        <begin position="309"/>
        <end position="427"/>
    </location>
</feature>
<dbReference type="InterPro" id="IPR020616">
    <property type="entry name" value="Thiolase_N"/>
</dbReference>
<evidence type="ECO:0000256" key="4">
    <source>
        <dbReference type="ARBA" id="ARBA00022723"/>
    </source>
</evidence>
<feature type="active site" description="Acyl-thioester intermediate" evidence="7">
    <location>
        <position position="129"/>
    </location>
</feature>
<dbReference type="GO" id="GO:0006635">
    <property type="term" value="P:fatty acid beta-oxidation"/>
    <property type="evidence" value="ECO:0007669"/>
    <property type="project" value="TreeGrafter"/>
</dbReference>